<evidence type="ECO:0000313" key="1">
    <source>
        <dbReference type="EMBL" id="BAU50303.1"/>
    </source>
</evidence>
<protein>
    <recommendedName>
        <fullName evidence="3">Lipoprotein</fullName>
    </recommendedName>
</protein>
<gene>
    <name evidence="1" type="ORF">SVA_3769</name>
</gene>
<dbReference type="PROSITE" id="PS51257">
    <property type="entry name" value="PROKAR_LIPOPROTEIN"/>
    <property type="match status" value="1"/>
</dbReference>
<dbReference type="AlphaFoldDB" id="A0A1C7AFW1"/>
<dbReference type="RefSeq" id="WP_096462618.1">
    <property type="nucleotide sequence ID" value="NZ_AP014936.1"/>
</dbReference>
<dbReference type="OrthoDB" id="5615280at2"/>
<sequence length="193" mass="20914">MRRLTLILAFGLALGACQTARYEGDVSSPYYAPPAGTRVILNREITIPSEQVSVMLQNGEIVRAGEINTYHPHCKFEVRRRLEVAQAVKPDDFLVTRVERSLLHSVDAGAVLHARVSVGIGIGIGVGGGVNGDGPSVQTYATRMNLHSDRQPDVLRLTCGQWGYPYDGEHVSVNGMRKALGDVITLKLPVPKG</sequence>
<keyword evidence="2" id="KW-1185">Reference proteome</keyword>
<dbReference type="Proteomes" id="UP000218899">
    <property type="component" value="Chromosome"/>
</dbReference>
<organism evidence="1 2">
    <name type="scientific">Sulfurifustis variabilis</name>
    <dbReference type="NCBI Taxonomy" id="1675686"/>
    <lineage>
        <taxon>Bacteria</taxon>
        <taxon>Pseudomonadati</taxon>
        <taxon>Pseudomonadota</taxon>
        <taxon>Gammaproteobacteria</taxon>
        <taxon>Acidiferrobacterales</taxon>
        <taxon>Acidiferrobacteraceae</taxon>
        <taxon>Sulfurifustis</taxon>
    </lineage>
</organism>
<evidence type="ECO:0000313" key="2">
    <source>
        <dbReference type="Proteomes" id="UP000218899"/>
    </source>
</evidence>
<evidence type="ECO:0008006" key="3">
    <source>
        <dbReference type="Google" id="ProtNLM"/>
    </source>
</evidence>
<proteinExistence type="predicted"/>
<name>A0A1C7AFW1_9GAMM</name>
<accession>A0A1C7AFW1</accession>
<dbReference type="EMBL" id="AP014936">
    <property type="protein sequence ID" value="BAU50303.1"/>
    <property type="molecule type" value="Genomic_DNA"/>
</dbReference>
<reference evidence="1 2" key="1">
    <citation type="submission" date="2015-08" db="EMBL/GenBank/DDBJ databases">
        <title>Complete genome sequence of Sulfurifustis variabilis.</title>
        <authorList>
            <person name="Miura A."/>
            <person name="Kojima H."/>
            <person name="Fukui M."/>
        </authorList>
    </citation>
    <scope>NUCLEOTIDE SEQUENCE [LARGE SCALE GENOMIC DNA]</scope>
    <source>
        <strain evidence="2">skN76</strain>
    </source>
</reference>
<dbReference type="KEGG" id="sva:SVA_3769"/>